<organism evidence="1 2">
    <name type="scientific">Aquiflexum balticum DSM 16537</name>
    <dbReference type="NCBI Taxonomy" id="758820"/>
    <lineage>
        <taxon>Bacteria</taxon>
        <taxon>Pseudomonadati</taxon>
        <taxon>Bacteroidota</taxon>
        <taxon>Cytophagia</taxon>
        <taxon>Cytophagales</taxon>
        <taxon>Cyclobacteriaceae</taxon>
        <taxon>Aquiflexum</taxon>
    </lineage>
</organism>
<gene>
    <name evidence="1" type="ORF">SAMN00777080_4320</name>
</gene>
<reference evidence="2" key="1">
    <citation type="submission" date="2017-04" db="EMBL/GenBank/DDBJ databases">
        <authorList>
            <person name="Varghese N."/>
            <person name="Submissions S."/>
        </authorList>
    </citation>
    <scope>NUCLEOTIDE SEQUENCE [LARGE SCALE GENOMIC DNA]</scope>
    <source>
        <strain evidence="2">DSM 16537</strain>
    </source>
</reference>
<dbReference type="Pfam" id="PF19268">
    <property type="entry name" value="CIS_TMP"/>
    <property type="match status" value="2"/>
</dbReference>
<keyword evidence="2" id="KW-1185">Reference proteome</keyword>
<dbReference type="AlphaFoldDB" id="A0A1W2H9U0"/>
<evidence type="ECO:0000313" key="2">
    <source>
        <dbReference type="Proteomes" id="UP000192333"/>
    </source>
</evidence>
<protein>
    <submittedName>
        <fullName evidence="1">Uncharacterized protein</fullName>
    </submittedName>
</protein>
<evidence type="ECO:0000313" key="1">
    <source>
        <dbReference type="EMBL" id="SMD45660.1"/>
    </source>
</evidence>
<dbReference type="InterPro" id="IPR045538">
    <property type="entry name" value="CIS_TMP"/>
</dbReference>
<dbReference type="EMBL" id="LT838813">
    <property type="protein sequence ID" value="SMD45660.1"/>
    <property type="molecule type" value="Genomic_DNA"/>
</dbReference>
<dbReference type="STRING" id="758820.SAMN00777080_4320"/>
<name>A0A1W2H9U0_9BACT</name>
<accession>A0A1W2H9U0</accession>
<proteinExistence type="predicted"/>
<dbReference type="OrthoDB" id="1488184at2"/>
<dbReference type="RefSeq" id="WP_157370244.1">
    <property type="nucleotide sequence ID" value="NZ_LT838813.1"/>
</dbReference>
<dbReference type="Proteomes" id="UP000192333">
    <property type="component" value="Chromosome I"/>
</dbReference>
<sequence>MMRTDPNIISKSTISLRYPNRDMASQCNMLIERIFASHILPEMDRAFGLESLEGINLEIDSLEIDIGKIKQSELERYLGEKIRIALSTKLSKSLAESYDFLKEKDFNQKAYSFFGEGLFFYLTRGFLPQWIQSGLNLENLMDHIFDSNPEYFKDLIKKITGNKEAKKRWAYGLSNAYFDKLIRVLEPLESAWIIEFRSSIGPLISKNAQIPVQNKGLERSINYFILEFISDESGSEFNRLRFSESILKQTADHYNIGFLHLINVLVSALEQKEFERSKYKKLHTILIEIKEGQTEHHVREKDRKLDWFHIFNTYSWDQLTEKFTEKELKDVIAKFFESELSNGIGINKNGIFNIFRLVEGKGFNEFNALLESIFTLRLSGHESFEGTKSFQKIFLHWFQLRKEDPFESDSQLLFLRALLKELSETQELIDSDIVQILKIANRNNIKKSLLLLENNSLKDFRNQENDKNSIQIENQYDSLSQKISLLSSFLEKGYLSYAFQNISHFELKQIFLALLELDNTSIKEIILRVTPSEQVVRSFNILLDRSNSEVFLKYLNRHFGNFSKTFEASPTEKVNFGNNKIASFDYLHDLLSAVIYSKGDQNSPYFQFFQTKAHWKILIGNFKNLIDGEAVFRQQLQIFLKSHLKNISMGRRQERKLVDLYWYKRIWNMTILTASSNVIKRSLKNKKSRFSLPRNAALVIPPKSRWIFESLKNSNLEVSAIDKGFLAFIDVGEDRVVNFQLEFEILRFWFDKGYLPWWSHLKSISEVVLSLDKKDFQNDKEKLEAIRLLLADKGNFKKLESGISPKYHAKIKEKLIQVLGEEFVKSDFLNEKKSDYEDKNESEYEKQFDEISVKVWFQKYSRDINLLDKTVYQQEDSALTQKFFGGNIKIKEQVEVLLTFSPYIYFGNLTGGKWRRMVYEFAIQYPNTLNSFDPGKFHSVFLLFIQRKYAVFNWERIFKSLQKEIVKRKLQIKLPAAIRKAYQLDSSEVERQKEIEILTTGQQAKINNSGLVLTWPFLTMLFSRLGMLAGNRFKDGKMQNRAVYLLQYLAFGDVDFPEYDLVLNKILVGMPSATHLEPGIVLTDDEKNLSESLLKGMLQNWEKLSTSTVEALQITFLRREGHLVFEDNQIILNVENRGVDALMDSISWNIKMVKLPWMEKPIIINWRK</sequence>